<evidence type="ECO:0000256" key="2">
    <source>
        <dbReference type="ARBA" id="ARBA00005581"/>
    </source>
</evidence>
<protein>
    <recommendedName>
        <fullName evidence="6">S-protein homolog</fullName>
    </recommendedName>
</protein>
<keyword evidence="5" id="KW-0732">Signal</keyword>
<feature type="transmembrane region" description="Helical" evidence="8">
    <location>
        <begin position="6"/>
        <end position="26"/>
    </location>
</feature>
<comment type="caution">
    <text evidence="9">The sequence shown here is derived from an EMBL/GenBank/DDBJ whole genome shotgun (WGS) entry which is preliminary data.</text>
</comment>
<evidence type="ECO:0000313" key="10">
    <source>
        <dbReference type="Proteomes" id="UP001153555"/>
    </source>
</evidence>
<dbReference type="InterPro" id="IPR010264">
    <property type="entry name" value="Self-incomp_S1"/>
</dbReference>
<evidence type="ECO:0000313" key="9">
    <source>
        <dbReference type="EMBL" id="CAA0830055.1"/>
    </source>
</evidence>
<dbReference type="GO" id="GO:0005576">
    <property type="term" value="C:extracellular region"/>
    <property type="evidence" value="ECO:0007669"/>
    <property type="project" value="UniProtKB-SubCell"/>
</dbReference>
<keyword evidence="3 6" id="KW-0713">Self-incompatibility</keyword>
<evidence type="ECO:0000256" key="3">
    <source>
        <dbReference type="ARBA" id="ARBA00022471"/>
    </source>
</evidence>
<dbReference type="PANTHER" id="PTHR31232:SF61">
    <property type="entry name" value="S-PROTEIN HOMOLOG"/>
    <property type="match status" value="1"/>
</dbReference>
<comment type="similarity">
    <text evidence="2 6">Belongs to the plant self-incompatibility (S1) protein family.</text>
</comment>
<gene>
    <name evidence="9" type="ORF">SHERM_25531</name>
</gene>
<feature type="region of interest" description="Disordered" evidence="7">
    <location>
        <begin position="125"/>
        <end position="145"/>
    </location>
</feature>
<keyword evidence="8" id="KW-0812">Transmembrane</keyword>
<keyword evidence="8" id="KW-1133">Transmembrane helix</keyword>
<evidence type="ECO:0000256" key="6">
    <source>
        <dbReference type="RuleBase" id="RU367044"/>
    </source>
</evidence>
<keyword evidence="8" id="KW-0472">Membrane</keyword>
<dbReference type="AlphaFoldDB" id="A0A9N7RGU4"/>
<evidence type="ECO:0000256" key="5">
    <source>
        <dbReference type="ARBA" id="ARBA00022729"/>
    </source>
</evidence>
<dbReference type="PANTHER" id="PTHR31232">
    <property type="match status" value="1"/>
</dbReference>
<dbReference type="Pfam" id="PF05938">
    <property type="entry name" value="Self-incomp_S1"/>
    <property type="match status" value="1"/>
</dbReference>
<evidence type="ECO:0000256" key="4">
    <source>
        <dbReference type="ARBA" id="ARBA00022525"/>
    </source>
</evidence>
<evidence type="ECO:0000256" key="8">
    <source>
        <dbReference type="SAM" id="Phobius"/>
    </source>
</evidence>
<accession>A0A9N7RGU4</accession>
<keyword evidence="4 6" id="KW-0964">Secreted</keyword>
<sequence length="167" mass="19331">MANPNAIIPLLFIVIWTTHFQAIIVHGKRHCFFTRKFTVHVTNKLPPKSDPLKLHCGSKDDDLGFHTLSPNQSFSWGFCENFVPNTLFFCHIWWGYNKDIGFESFNFEFHDGCIPDGSQCFWEPVRSSTRPEDNPSGSSKANWSIHGRRTRDFRSLGSQSVMNFIRF</sequence>
<organism evidence="9 10">
    <name type="scientific">Striga hermonthica</name>
    <name type="common">Purple witchweed</name>
    <name type="synonym">Buchnera hermonthica</name>
    <dbReference type="NCBI Taxonomy" id="68872"/>
    <lineage>
        <taxon>Eukaryota</taxon>
        <taxon>Viridiplantae</taxon>
        <taxon>Streptophyta</taxon>
        <taxon>Embryophyta</taxon>
        <taxon>Tracheophyta</taxon>
        <taxon>Spermatophyta</taxon>
        <taxon>Magnoliopsida</taxon>
        <taxon>eudicotyledons</taxon>
        <taxon>Gunneridae</taxon>
        <taxon>Pentapetalae</taxon>
        <taxon>asterids</taxon>
        <taxon>lamiids</taxon>
        <taxon>Lamiales</taxon>
        <taxon>Orobanchaceae</taxon>
        <taxon>Buchnereae</taxon>
        <taxon>Striga</taxon>
    </lineage>
</organism>
<keyword evidence="10" id="KW-1185">Reference proteome</keyword>
<dbReference type="EMBL" id="CACSLK010027802">
    <property type="protein sequence ID" value="CAA0830055.1"/>
    <property type="molecule type" value="Genomic_DNA"/>
</dbReference>
<comment type="subcellular location">
    <subcellularLocation>
        <location evidence="1 6">Secreted</location>
    </subcellularLocation>
</comment>
<proteinExistence type="inferred from homology"/>
<dbReference type="OrthoDB" id="876876at2759"/>
<evidence type="ECO:0000256" key="7">
    <source>
        <dbReference type="SAM" id="MobiDB-lite"/>
    </source>
</evidence>
<dbReference type="Proteomes" id="UP001153555">
    <property type="component" value="Unassembled WGS sequence"/>
</dbReference>
<reference evidence="9" key="1">
    <citation type="submission" date="2019-12" db="EMBL/GenBank/DDBJ databases">
        <authorList>
            <person name="Scholes J."/>
        </authorList>
    </citation>
    <scope>NUCLEOTIDE SEQUENCE</scope>
</reference>
<name>A0A9N7RGU4_STRHE</name>
<dbReference type="GO" id="GO:0060320">
    <property type="term" value="P:rejection of self pollen"/>
    <property type="evidence" value="ECO:0007669"/>
    <property type="project" value="UniProtKB-KW"/>
</dbReference>
<evidence type="ECO:0000256" key="1">
    <source>
        <dbReference type="ARBA" id="ARBA00004613"/>
    </source>
</evidence>